<dbReference type="AlphaFoldDB" id="A0A494J1U9"/>
<gene>
    <name evidence="1" type="ORF">AYC66_18415</name>
    <name evidence="2" type="ORF">BAY09_07045</name>
</gene>
<reference evidence="2" key="2">
    <citation type="submission" date="2016-06" db="EMBL/GenBank/DDBJ databases">
        <authorList>
            <person name="Nicholson A.C."/>
        </authorList>
    </citation>
    <scope>NUCLEOTIDE SEQUENCE [LARGE SCALE GENOMIC DNA]</scope>
    <source>
        <strain evidence="2">E6809</strain>
    </source>
</reference>
<proteinExistence type="predicted"/>
<organism evidence="2">
    <name type="scientific">Elizabethkingia anophelis</name>
    <dbReference type="NCBI Taxonomy" id="1117645"/>
    <lineage>
        <taxon>Bacteria</taxon>
        <taxon>Pseudomonadati</taxon>
        <taxon>Bacteroidota</taxon>
        <taxon>Flavobacteriia</taxon>
        <taxon>Flavobacteriales</taxon>
        <taxon>Weeksellaceae</taxon>
        <taxon>Elizabethkingia</taxon>
    </lineage>
</organism>
<dbReference type="RefSeq" id="WP_078677333.1">
    <property type="nucleotide sequence ID" value="NZ_CP014339.1"/>
</dbReference>
<evidence type="ECO:0000313" key="1">
    <source>
        <dbReference type="EMBL" id="AQX52531.1"/>
    </source>
</evidence>
<dbReference type="EMBL" id="CP014339">
    <property type="protein sequence ID" value="AQX52531.1"/>
    <property type="molecule type" value="Genomic_DNA"/>
</dbReference>
<evidence type="ECO:0000313" key="3">
    <source>
        <dbReference type="Proteomes" id="UP000189738"/>
    </source>
</evidence>
<protein>
    <submittedName>
        <fullName evidence="2">Uncharacterized protein</fullName>
    </submittedName>
</protein>
<reference evidence="1 3" key="1">
    <citation type="submission" date="2016-02" db="EMBL/GenBank/DDBJ databases">
        <authorList>
            <person name="Nicholson A.C."/>
            <person name="Humrighouse B.W."/>
            <person name="Loparev V."/>
            <person name="Emery B."/>
            <person name="Graziano J."/>
            <person name="McQuiston J.R."/>
        </authorList>
    </citation>
    <scope>NUCLEOTIDE SEQUENCE [LARGE SCALE GENOMIC DNA]</scope>
    <source>
        <strain evidence="1 3">E6809</strain>
    </source>
</reference>
<evidence type="ECO:0000313" key="2">
    <source>
        <dbReference type="EMBL" id="OPB47402.1"/>
    </source>
</evidence>
<dbReference type="Proteomes" id="UP000189738">
    <property type="component" value="Chromosome"/>
</dbReference>
<dbReference type="EMBL" id="MAHS01000013">
    <property type="protein sequence ID" value="OPB47402.1"/>
    <property type="molecule type" value="Genomic_DNA"/>
</dbReference>
<accession>A0A494J1U9</accession>
<sequence length="85" mass="10363">MTELELYKYINDNNIDYRWQLNENEQEDVIIFPYTFQIDDFYKLIKSATDFEHGVEMKLMDGYFSVYMSDICDYVGIDLERVFEK</sequence>
<name>A0A494J1U9_9FLAO</name>